<feature type="transmembrane region" description="Helical" evidence="6">
    <location>
        <begin position="73"/>
        <end position="94"/>
    </location>
</feature>
<protein>
    <submittedName>
        <fullName evidence="7">Integral membrane protein DUF92-domain-containing protein</fullName>
    </submittedName>
</protein>
<comment type="subcellular location">
    <subcellularLocation>
        <location evidence="1">Membrane</location>
        <topology evidence="1">Multi-pass membrane protein</topology>
    </subcellularLocation>
</comment>
<dbReference type="PANTHER" id="PTHR13353:SF5">
    <property type="entry name" value="TRANSMEMBRANE PROTEIN 19"/>
    <property type="match status" value="1"/>
</dbReference>
<evidence type="ECO:0000256" key="4">
    <source>
        <dbReference type="ARBA" id="ARBA00022989"/>
    </source>
</evidence>
<reference evidence="8" key="1">
    <citation type="journal article" date="2018" name="Nat. Microbiol.">
        <title>Leveraging single-cell genomics to expand the fungal tree of life.</title>
        <authorList>
            <person name="Ahrendt S.R."/>
            <person name="Quandt C.A."/>
            <person name="Ciobanu D."/>
            <person name="Clum A."/>
            <person name="Salamov A."/>
            <person name="Andreopoulos B."/>
            <person name="Cheng J.F."/>
            <person name="Woyke T."/>
            <person name="Pelin A."/>
            <person name="Henrissat B."/>
            <person name="Reynolds N.K."/>
            <person name="Benny G.L."/>
            <person name="Smith M.E."/>
            <person name="James T.Y."/>
            <person name="Grigoriev I.V."/>
        </authorList>
    </citation>
    <scope>NUCLEOTIDE SEQUENCE [LARGE SCALE GENOMIC DNA]</scope>
    <source>
        <strain evidence="8">RSA 468</strain>
    </source>
</reference>
<dbReference type="PANTHER" id="PTHR13353">
    <property type="entry name" value="TRANSMEMBRANE PROTEIN 19"/>
    <property type="match status" value="1"/>
</dbReference>
<evidence type="ECO:0000256" key="1">
    <source>
        <dbReference type="ARBA" id="ARBA00004141"/>
    </source>
</evidence>
<evidence type="ECO:0000256" key="5">
    <source>
        <dbReference type="ARBA" id="ARBA00023136"/>
    </source>
</evidence>
<feature type="non-terminal residue" evidence="7">
    <location>
        <position position="282"/>
    </location>
</feature>
<accession>A0A4P9ZZK7</accession>
<dbReference type="InterPro" id="IPR002794">
    <property type="entry name" value="DUF92_TMEM19"/>
</dbReference>
<feature type="non-terminal residue" evidence="7">
    <location>
        <position position="1"/>
    </location>
</feature>
<gene>
    <name evidence="7" type="ORF">BJ085DRAFT_10895</name>
</gene>
<dbReference type="Pfam" id="PF01940">
    <property type="entry name" value="DUF92"/>
    <property type="match status" value="1"/>
</dbReference>
<feature type="transmembrane region" description="Helical" evidence="6">
    <location>
        <begin position="34"/>
        <end position="52"/>
    </location>
</feature>
<dbReference type="EMBL" id="ML002291">
    <property type="protein sequence ID" value="RKP39183.1"/>
    <property type="molecule type" value="Genomic_DNA"/>
</dbReference>
<comment type="similarity">
    <text evidence="2">Belongs to the TMEM19 family.</text>
</comment>
<feature type="transmembrane region" description="Helical" evidence="6">
    <location>
        <begin position="208"/>
        <end position="228"/>
    </location>
</feature>
<dbReference type="STRING" id="215637.A0A4P9ZZK7"/>
<evidence type="ECO:0000256" key="3">
    <source>
        <dbReference type="ARBA" id="ARBA00022692"/>
    </source>
</evidence>
<keyword evidence="4 6" id="KW-1133">Transmembrane helix</keyword>
<sequence length="282" mass="29678">LLMVRSFRNRSLSVSGCIAAGLVGLGTFSNDLVVFTVTLLVFFLASSKLTRFQSERKRAIEAHHVEGGQRDMWQVFSNGWTGTLLAVLSTYFFAGRATVPFYGDTSAPGEGALRRALLLAYVAHYACCNGDTWASELGTLHRAWPRLITTGRPVPSGTNGGVSSTGLLASLAGGTVIGLAANLALYLQALYRFTTTSELAMTYPSGTVGAFGVVLLAGVVGGLVGSLVDSLLGAVLQCSYVTSGGRVANRKTSSSDKWIAGHDILNNNQVNFISSLTMALAI</sequence>
<feature type="transmembrane region" description="Helical" evidence="6">
    <location>
        <begin position="12"/>
        <end position="28"/>
    </location>
</feature>
<name>A0A4P9ZZK7_9FUNG</name>
<evidence type="ECO:0000313" key="8">
    <source>
        <dbReference type="Proteomes" id="UP000268162"/>
    </source>
</evidence>
<dbReference type="Proteomes" id="UP000268162">
    <property type="component" value="Unassembled WGS sequence"/>
</dbReference>
<evidence type="ECO:0000256" key="2">
    <source>
        <dbReference type="ARBA" id="ARBA00009012"/>
    </source>
</evidence>
<evidence type="ECO:0000256" key="6">
    <source>
        <dbReference type="SAM" id="Phobius"/>
    </source>
</evidence>
<organism evidence="7 8">
    <name type="scientific">Dimargaris cristalligena</name>
    <dbReference type="NCBI Taxonomy" id="215637"/>
    <lineage>
        <taxon>Eukaryota</taxon>
        <taxon>Fungi</taxon>
        <taxon>Fungi incertae sedis</taxon>
        <taxon>Zoopagomycota</taxon>
        <taxon>Kickxellomycotina</taxon>
        <taxon>Dimargaritomycetes</taxon>
        <taxon>Dimargaritales</taxon>
        <taxon>Dimargaritaceae</taxon>
        <taxon>Dimargaris</taxon>
    </lineage>
</organism>
<keyword evidence="5 6" id="KW-0472">Membrane</keyword>
<dbReference type="AlphaFoldDB" id="A0A4P9ZZK7"/>
<keyword evidence="8" id="KW-1185">Reference proteome</keyword>
<keyword evidence="3 6" id="KW-0812">Transmembrane</keyword>
<feature type="transmembrane region" description="Helical" evidence="6">
    <location>
        <begin position="167"/>
        <end position="187"/>
    </location>
</feature>
<evidence type="ECO:0000313" key="7">
    <source>
        <dbReference type="EMBL" id="RKP39183.1"/>
    </source>
</evidence>
<dbReference type="GO" id="GO:0016020">
    <property type="term" value="C:membrane"/>
    <property type="evidence" value="ECO:0007669"/>
    <property type="project" value="UniProtKB-SubCell"/>
</dbReference>
<proteinExistence type="inferred from homology"/>